<evidence type="ECO:0000313" key="1">
    <source>
        <dbReference type="EMBL" id="KAJ8626101.1"/>
    </source>
</evidence>
<dbReference type="Proteomes" id="UP001234297">
    <property type="component" value="Chromosome 6"/>
</dbReference>
<accession>A0ACC2KY51</accession>
<organism evidence="1 2">
    <name type="scientific">Persea americana</name>
    <name type="common">Avocado</name>
    <dbReference type="NCBI Taxonomy" id="3435"/>
    <lineage>
        <taxon>Eukaryota</taxon>
        <taxon>Viridiplantae</taxon>
        <taxon>Streptophyta</taxon>
        <taxon>Embryophyta</taxon>
        <taxon>Tracheophyta</taxon>
        <taxon>Spermatophyta</taxon>
        <taxon>Magnoliopsida</taxon>
        <taxon>Magnoliidae</taxon>
        <taxon>Laurales</taxon>
        <taxon>Lauraceae</taxon>
        <taxon>Persea</taxon>
    </lineage>
</organism>
<comment type="caution">
    <text evidence="1">The sequence shown here is derived from an EMBL/GenBank/DDBJ whole genome shotgun (WGS) entry which is preliminary data.</text>
</comment>
<dbReference type="EMBL" id="CM056814">
    <property type="protein sequence ID" value="KAJ8626101.1"/>
    <property type="molecule type" value="Genomic_DNA"/>
</dbReference>
<gene>
    <name evidence="1" type="ORF">MRB53_019408</name>
</gene>
<name>A0ACC2KY51_PERAE</name>
<reference evidence="1 2" key="1">
    <citation type="journal article" date="2022" name="Hortic Res">
        <title>A haplotype resolved chromosomal level avocado genome allows analysis of novel avocado genes.</title>
        <authorList>
            <person name="Nath O."/>
            <person name="Fletcher S.J."/>
            <person name="Hayward A."/>
            <person name="Shaw L.M."/>
            <person name="Masouleh A.K."/>
            <person name="Furtado A."/>
            <person name="Henry R.J."/>
            <person name="Mitter N."/>
        </authorList>
    </citation>
    <scope>NUCLEOTIDE SEQUENCE [LARGE SCALE GENOMIC DNA]</scope>
    <source>
        <strain evidence="2">cv. Hass</strain>
    </source>
</reference>
<proteinExistence type="predicted"/>
<sequence length="127" mass="14594">MDYEDKKAYFSSTSKHWKKSGRRCRSSIESFLSLSFHLVSQAIDSSRQQMTSELFLFGRSECEETSSDGQPVLEEFIPLKRGSSSSETEEEMNEKSGKKPDFSDLSSFFNQEPEPPSNEEKMRNGFH</sequence>
<protein>
    <submittedName>
        <fullName evidence="1">Uncharacterized protein</fullName>
    </submittedName>
</protein>
<keyword evidence="2" id="KW-1185">Reference proteome</keyword>
<evidence type="ECO:0000313" key="2">
    <source>
        <dbReference type="Proteomes" id="UP001234297"/>
    </source>
</evidence>